<sequence>MAEYTLIHAENLDTPKSPKPLQCRFHDTEEYQIFCKDCKDFMCFKCLGQLHQKHDLSPLRDSEEDIRKEMEDLLFENKHTEQLNSLSDKVSDKEKELVRDEECLKREIRTSVNEMKENIDLAEERCLSELRNTFESFQISLQEQKTNINNLKTEIGKFDVNELPDYNLNHIIYSLSKMKLCFSTSDTIINHPKPGFQPTMEFSIGNLIETSSRKCDADALLLHSSSNISTQTDFSEDSDSEWFDAEDIEEDDVIESSSDEITNEYPINFQMNQDINFVKKIVPISEKDAWIIANRKLLKIVDYSMQVGVYADKVDDIVALKDGCVLVLRYDESFIMKLLPNRRLVRFSNVDTVNNYPNCICIRDDIIVIYLWKAKVNFKTVYTSSSHIIWMNTDGIVTKRSLFSEIGWKRPCAIHNLESGLCVLYRVNSESSLHSIELIEAKAENCDMLYRFKGIYGLNPERNFECKGMCADKSRNILLSDHRHHSVYVLDKELKYRKTLFDARNGLDKPAAISLSNDQLWVADGNQMFIFQYANM</sequence>
<reference evidence="4" key="1">
    <citation type="submission" date="2018-11" db="EMBL/GenBank/DDBJ databases">
        <authorList>
            <person name="Alioto T."/>
            <person name="Alioto T."/>
        </authorList>
    </citation>
    <scope>NUCLEOTIDE SEQUENCE</scope>
</reference>
<evidence type="ECO:0000259" key="3">
    <source>
        <dbReference type="PROSITE" id="PS50119"/>
    </source>
</evidence>
<keyword evidence="1" id="KW-0862">Zinc</keyword>
<dbReference type="Gene3D" id="3.30.160.60">
    <property type="entry name" value="Classic Zinc Finger"/>
    <property type="match status" value="1"/>
</dbReference>
<name>A0A8B6D199_MYTGA</name>
<dbReference type="InterPro" id="IPR000315">
    <property type="entry name" value="Znf_B-box"/>
</dbReference>
<organism evidence="4 5">
    <name type="scientific">Mytilus galloprovincialis</name>
    <name type="common">Mediterranean mussel</name>
    <dbReference type="NCBI Taxonomy" id="29158"/>
    <lineage>
        <taxon>Eukaryota</taxon>
        <taxon>Metazoa</taxon>
        <taxon>Spiralia</taxon>
        <taxon>Lophotrochozoa</taxon>
        <taxon>Mollusca</taxon>
        <taxon>Bivalvia</taxon>
        <taxon>Autobranchia</taxon>
        <taxon>Pteriomorphia</taxon>
        <taxon>Mytilida</taxon>
        <taxon>Mytiloidea</taxon>
        <taxon>Mytilidae</taxon>
        <taxon>Mytilinae</taxon>
        <taxon>Mytilus</taxon>
    </lineage>
</organism>
<evidence type="ECO:0000313" key="4">
    <source>
        <dbReference type="EMBL" id="VDI12815.1"/>
    </source>
</evidence>
<dbReference type="Proteomes" id="UP000596742">
    <property type="component" value="Unassembled WGS sequence"/>
</dbReference>
<dbReference type="Pfam" id="PF00643">
    <property type="entry name" value="zf-B_box"/>
    <property type="match status" value="1"/>
</dbReference>
<feature type="domain" description="B box-type" evidence="3">
    <location>
        <begin position="18"/>
        <end position="59"/>
    </location>
</feature>
<evidence type="ECO:0000256" key="1">
    <source>
        <dbReference type="PROSITE-ProRule" id="PRU00024"/>
    </source>
</evidence>
<dbReference type="PANTHER" id="PTHR25462">
    <property type="entry name" value="BONUS, ISOFORM C-RELATED"/>
    <property type="match status" value="1"/>
</dbReference>
<dbReference type="AlphaFoldDB" id="A0A8B6D199"/>
<proteinExistence type="predicted"/>
<dbReference type="SMART" id="SM00336">
    <property type="entry name" value="BBOX"/>
    <property type="match status" value="1"/>
</dbReference>
<protein>
    <recommendedName>
        <fullName evidence="3">B box-type domain-containing protein</fullName>
    </recommendedName>
</protein>
<keyword evidence="1" id="KW-0863">Zinc-finger</keyword>
<gene>
    <name evidence="4" type="ORF">MGAL_10B029936</name>
</gene>
<dbReference type="GO" id="GO:0061630">
    <property type="term" value="F:ubiquitin protein ligase activity"/>
    <property type="evidence" value="ECO:0007669"/>
    <property type="project" value="TreeGrafter"/>
</dbReference>
<keyword evidence="1" id="KW-0479">Metal-binding</keyword>
<dbReference type="PANTHER" id="PTHR25462:SF296">
    <property type="entry name" value="MEIOTIC P26, ISOFORM F"/>
    <property type="match status" value="1"/>
</dbReference>
<dbReference type="PROSITE" id="PS50119">
    <property type="entry name" value="ZF_BBOX"/>
    <property type="match status" value="1"/>
</dbReference>
<comment type="caution">
    <text evidence="4">The sequence shown here is derived from an EMBL/GenBank/DDBJ whole genome shotgun (WGS) entry which is preliminary data.</text>
</comment>
<dbReference type="EMBL" id="UYJE01002676">
    <property type="protein sequence ID" value="VDI12815.1"/>
    <property type="molecule type" value="Genomic_DNA"/>
</dbReference>
<dbReference type="GO" id="GO:0008270">
    <property type="term" value="F:zinc ion binding"/>
    <property type="evidence" value="ECO:0007669"/>
    <property type="project" value="UniProtKB-KW"/>
</dbReference>
<keyword evidence="2" id="KW-0175">Coiled coil</keyword>
<dbReference type="SUPFAM" id="SSF57845">
    <property type="entry name" value="B-box zinc-binding domain"/>
    <property type="match status" value="1"/>
</dbReference>
<evidence type="ECO:0000256" key="2">
    <source>
        <dbReference type="SAM" id="Coils"/>
    </source>
</evidence>
<dbReference type="OrthoDB" id="10363166at2759"/>
<dbReference type="SUPFAM" id="SSF101898">
    <property type="entry name" value="NHL repeat"/>
    <property type="match status" value="1"/>
</dbReference>
<evidence type="ECO:0000313" key="5">
    <source>
        <dbReference type="Proteomes" id="UP000596742"/>
    </source>
</evidence>
<keyword evidence="5" id="KW-1185">Reference proteome</keyword>
<accession>A0A8B6D199</accession>
<dbReference type="Gene3D" id="2.120.10.30">
    <property type="entry name" value="TolB, C-terminal domain"/>
    <property type="match status" value="1"/>
</dbReference>
<feature type="coiled-coil region" evidence="2">
    <location>
        <begin position="76"/>
        <end position="154"/>
    </location>
</feature>
<dbReference type="InterPro" id="IPR047153">
    <property type="entry name" value="TRIM45/56/19-like"/>
</dbReference>
<dbReference type="InterPro" id="IPR011042">
    <property type="entry name" value="6-blade_b-propeller_TolB-like"/>
</dbReference>